<keyword evidence="2" id="KW-1185">Reference proteome</keyword>
<protein>
    <submittedName>
        <fullName evidence="1">Uncharacterized protein</fullName>
    </submittedName>
</protein>
<dbReference type="EMBL" id="PQXM01000471">
    <property type="protein sequence ID" value="TGO72274.1"/>
    <property type="molecule type" value="Genomic_DNA"/>
</dbReference>
<organism evidence="1 2">
    <name type="scientific">Botrytis elliptica</name>
    <dbReference type="NCBI Taxonomy" id="278938"/>
    <lineage>
        <taxon>Eukaryota</taxon>
        <taxon>Fungi</taxon>
        <taxon>Dikarya</taxon>
        <taxon>Ascomycota</taxon>
        <taxon>Pezizomycotina</taxon>
        <taxon>Leotiomycetes</taxon>
        <taxon>Helotiales</taxon>
        <taxon>Sclerotiniaceae</taxon>
        <taxon>Botrytis</taxon>
    </lineage>
</organism>
<evidence type="ECO:0000313" key="1">
    <source>
        <dbReference type="EMBL" id="TGO72274.1"/>
    </source>
</evidence>
<dbReference type="Proteomes" id="UP000297229">
    <property type="component" value="Unassembled WGS sequence"/>
</dbReference>
<comment type="caution">
    <text evidence="1">The sequence shown here is derived from an EMBL/GenBank/DDBJ whole genome shotgun (WGS) entry which is preliminary data.</text>
</comment>
<evidence type="ECO:0000313" key="2">
    <source>
        <dbReference type="Proteomes" id="UP000297229"/>
    </source>
</evidence>
<reference evidence="1 2" key="1">
    <citation type="submission" date="2017-12" db="EMBL/GenBank/DDBJ databases">
        <title>Comparative genomics of Botrytis spp.</title>
        <authorList>
            <person name="Valero-Jimenez C.A."/>
            <person name="Tapia P."/>
            <person name="Veloso J."/>
            <person name="Silva-Moreno E."/>
            <person name="Staats M."/>
            <person name="Valdes J.H."/>
            <person name="Van Kan J.A.L."/>
        </authorList>
    </citation>
    <scope>NUCLEOTIDE SEQUENCE [LARGE SCALE GENOMIC DNA]</scope>
    <source>
        <strain evidence="1 2">Be9601</strain>
    </source>
</reference>
<name>A0A4Z1JG49_9HELO</name>
<gene>
    <name evidence="1" type="ORF">BELL_0473g00020</name>
</gene>
<sequence length="80" mass="8728">MAGHPVRNLSTYKIPDVEFMHEHADTADGIVPRSPGRAGRGDNLVPSHLLVVMRSIFCKVPVDGSTQSTLVKQDFLGVEE</sequence>
<dbReference type="AlphaFoldDB" id="A0A4Z1JG49"/>
<proteinExistence type="predicted"/>
<accession>A0A4Z1JG49</accession>